<dbReference type="InterPro" id="IPR007350">
    <property type="entry name" value="Transposase_Tc5_C"/>
</dbReference>
<protein>
    <recommendedName>
        <fullName evidence="1">Transposase Tc5 C-terminal domain-containing protein</fullName>
    </recommendedName>
</protein>
<dbReference type="EMBL" id="KQ977522">
    <property type="protein sequence ID" value="KYN02134.1"/>
    <property type="molecule type" value="Genomic_DNA"/>
</dbReference>
<gene>
    <name evidence="2" type="ORF">ALC62_07055</name>
</gene>
<evidence type="ECO:0000313" key="3">
    <source>
        <dbReference type="Proteomes" id="UP000078542"/>
    </source>
</evidence>
<organism evidence="2 3">
    <name type="scientific">Cyphomyrmex costatus</name>
    <dbReference type="NCBI Taxonomy" id="456900"/>
    <lineage>
        <taxon>Eukaryota</taxon>
        <taxon>Metazoa</taxon>
        <taxon>Ecdysozoa</taxon>
        <taxon>Arthropoda</taxon>
        <taxon>Hexapoda</taxon>
        <taxon>Insecta</taxon>
        <taxon>Pterygota</taxon>
        <taxon>Neoptera</taxon>
        <taxon>Endopterygota</taxon>
        <taxon>Hymenoptera</taxon>
        <taxon>Apocrita</taxon>
        <taxon>Aculeata</taxon>
        <taxon>Formicoidea</taxon>
        <taxon>Formicidae</taxon>
        <taxon>Myrmicinae</taxon>
        <taxon>Cyphomyrmex</taxon>
    </lineage>
</organism>
<proteinExistence type="predicted"/>
<evidence type="ECO:0000259" key="1">
    <source>
        <dbReference type="Pfam" id="PF04236"/>
    </source>
</evidence>
<feature type="non-terminal residue" evidence="2">
    <location>
        <position position="1"/>
    </location>
</feature>
<feature type="domain" description="Transposase Tc5 C-terminal" evidence="1">
    <location>
        <begin position="60"/>
        <end position="117"/>
    </location>
</feature>
<dbReference type="STRING" id="456900.A0A151II45"/>
<evidence type="ECO:0000313" key="2">
    <source>
        <dbReference type="EMBL" id="KYN02134.1"/>
    </source>
</evidence>
<dbReference type="Pfam" id="PF04236">
    <property type="entry name" value="Transp_Tc5_C"/>
    <property type="match status" value="1"/>
</dbReference>
<accession>A0A151II45</accession>
<reference evidence="2 3" key="1">
    <citation type="submission" date="2016-03" db="EMBL/GenBank/DDBJ databases">
        <title>Cyphomyrmex costatus WGS genome.</title>
        <authorList>
            <person name="Nygaard S."/>
            <person name="Hu H."/>
            <person name="Boomsma J."/>
            <person name="Zhang G."/>
        </authorList>
    </citation>
    <scope>NUCLEOTIDE SEQUENCE [LARGE SCALE GENOMIC DNA]</scope>
    <source>
        <strain evidence="2">MS0001</strain>
        <tissue evidence="2">Whole body</tissue>
    </source>
</reference>
<dbReference type="AlphaFoldDB" id="A0A151II45"/>
<name>A0A151II45_9HYME</name>
<dbReference type="Proteomes" id="UP000078542">
    <property type="component" value="Unassembled WGS sequence"/>
</dbReference>
<keyword evidence="3" id="KW-1185">Reference proteome</keyword>
<sequence>EISLIGAENVFNSDQSSFNLEMHTGRTLSFKGQKKIGTLTQSTNSMTHSYTIQPIVSPCKSGYLQEKSLHFDNPVDHCFKNCEAICELLCNNIAVIRCAWCAKSLCIQDFFIVYHFCKEYVA</sequence>